<evidence type="ECO:0000256" key="1">
    <source>
        <dbReference type="ARBA" id="ARBA00004202"/>
    </source>
</evidence>
<dbReference type="Proteomes" id="UP001206483">
    <property type="component" value="Unassembled WGS sequence"/>
</dbReference>
<proteinExistence type="inferred from homology"/>
<feature type="domain" description="ABC transporter" evidence="8">
    <location>
        <begin position="4"/>
        <end position="249"/>
    </location>
</feature>
<dbReference type="RefSeq" id="WP_253796161.1">
    <property type="nucleotide sequence ID" value="NZ_BAAAUB010000049.1"/>
</dbReference>
<comment type="similarity">
    <text evidence="2">Belongs to the ABC transporter superfamily.</text>
</comment>
<evidence type="ECO:0000256" key="5">
    <source>
        <dbReference type="ARBA" id="ARBA00022741"/>
    </source>
</evidence>
<name>A0ABT1IW91_9ACTN</name>
<dbReference type="SMART" id="SM00382">
    <property type="entry name" value="AAA"/>
    <property type="match status" value="1"/>
</dbReference>
<evidence type="ECO:0000256" key="6">
    <source>
        <dbReference type="ARBA" id="ARBA00022840"/>
    </source>
</evidence>
<evidence type="ECO:0000259" key="8">
    <source>
        <dbReference type="PROSITE" id="PS50893"/>
    </source>
</evidence>
<dbReference type="InterPro" id="IPR013563">
    <property type="entry name" value="Oligopep_ABC_C"/>
</dbReference>
<dbReference type="NCBIfam" id="TIGR01727">
    <property type="entry name" value="oligo_HPY"/>
    <property type="match status" value="1"/>
</dbReference>
<reference evidence="9 10" key="1">
    <citation type="submission" date="2022-06" db="EMBL/GenBank/DDBJ databases">
        <title>Sequencing the genomes of 1000 actinobacteria strains.</title>
        <authorList>
            <person name="Klenk H.-P."/>
        </authorList>
    </citation>
    <scope>NUCLEOTIDE SEQUENCE [LARGE SCALE GENOMIC DNA]</scope>
    <source>
        <strain evidence="9 10">DSM 41656</strain>
    </source>
</reference>
<dbReference type="PANTHER" id="PTHR43297:SF2">
    <property type="entry name" value="DIPEPTIDE TRANSPORT ATP-BINDING PROTEIN DPPD"/>
    <property type="match status" value="1"/>
</dbReference>
<keyword evidence="7" id="KW-0472">Membrane</keyword>
<dbReference type="SUPFAM" id="SSF52540">
    <property type="entry name" value="P-loop containing nucleoside triphosphate hydrolases"/>
    <property type="match status" value="1"/>
</dbReference>
<dbReference type="Pfam" id="PF00005">
    <property type="entry name" value="ABC_tran"/>
    <property type="match status" value="1"/>
</dbReference>
<dbReference type="Gene3D" id="3.40.50.300">
    <property type="entry name" value="P-loop containing nucleotide triphosphate hydrolases"/>
    <property type="match status" value="1"/>
</dbReference>
<dbReference type="InterPro" id="IPR050388">
    <property type="entry name" value="ABC_Ni/Peptide_Import"/>
</dbReference>
<evidence type="ECO:0000256" key="4">
    <source>
        <dbReference type="ARBA" id="ARBA00022475"/>
    </source>
</evidence>
<dbReference type="PROSITE" id="PS00211">
    <property type="entry name" value="ABC_TRANSPORTER_1"/>
    <property type="match status" value="1"/>
</dbReference>
<evidence type="ECO:0000313" key="10">
    <source>
        <dbReference type="Proteomes" id="UP001206483"/>
    </source>
</evidence>
<keyword evidence="5" id="KW-0547">Nucleotide-binding</keyword>
<sequence>MNALEIRGLRLRLPGTARPVLDGVDLTVAAGETVALVGESGSGKTLTSRSALRLLPTGATTEGRVLVDGQDVLTMDAAHLRTLRTRKAAMIFQDPRAATNPLRRIGDFLTESVTLTKVMTRAAATERATELLDAVGLPATVLDRYPGQLSGGQLQRVMIAAALMGDPTLLLADEPTTALDVTSQAEVVALLDRLRERFGTGLLFVTHDLGLAAAISDRVCVMYVGRIAETGPADTLFAHPRHPYTAALLAAPPRLDAPAGRLAAIDGQPPDLRQELTGCAFAARCRLATDLCRTRAPEPVAAPADPGHLAACHHSELLEGSAAHA</sequence>
<dbReference type="InterPro" id="IPR003593">
    <property type="entry name" value="AAA+_ATPase"/>
</dbReference>
<evidence type="ECO:0000313" key="9">
    <source>
        <dbReference type="EMBL" id="MCP2309178.1"/>
    </source>
</evidence>
<dbReference type="PROSITE" id="PS50893">
    <property type="entry name" value="ABC_TRANSPORTER_2"/>
    <property type="match status" value="1"/>
</dbReference>
<protein>
    <submittedName>
        <fullName evidence="9">Oligopeptide/dipeptide ABC transporter ATP-binding protein</fullName>
    </submittedName>
</protein>
<dbReference type="InterPro" id="IPR017871">
    <property type="entry name" value="ABC_transporter-like_CS"/>
</dbReference>
<dbReference type="CDD" id="cd03257">
    <property type="entry name" value="ABC_NikE_OppD_transporters"/>
    <property type="match status" value="1"/>
</dbReference>
<dbReference type="Pfam" id="PF08352">
    <property type="entry name" value="oligo_HPY"/>
    <property type="match status" value="1"/>
</dbReference>
<dbReference type="PANTHER" id="PTHR43297">
    <property type="entry name" value="OLIGOPEPTIDE TRANSPORT ATP-BINDING PROTEIN APPD"/>
    <property type="match status" value="1"/>
</dbReference>
<evidence type="ECO:0000256" key="3">
    <source>
        <dbReference type="ARBA" id="ARBA00022448"/>
    </source>
</evidence>
<keyword evidence="6 9" id="KW-0067">ATP-binding</keyword>
<comment type="caution">
    <text evidence="9">The sequence shown here is derived from an EMBL/GenBank/DDBJ whole genome shotgun (WGS) entry which is preliminary data.</text>
</comment>
<evidence type="ECO:0000256" key="7">
    <source>
        <dbReference type="ARBA" id="ARBA00023136"/>
    </source>
</evidence>
<keyword evidence="10" id="KW-1185">Reference proteome</keyword>
<evidence type="ECO:0000256" key="2">
    <source>
        <dbReference type="ARBA" id="ARBA00005417"/>
    </source>
</evidence>
<dbReference type="EMBL" id="JAMZDX010000002">
    <property type="protein sequence ID" value="MCP2309178.1"/>
    <property type="molecule type" value="Genomic_DNA"/>
</dbReference>
<keyword evidence="4" id="KW-1003">Cell membrane</keyword>
<dbReference type="InterPro" id="IPR027417">
    <property type="entry name" value="P-loop_NTPase"/>
</dbReference>
<dbReference type="InterPro" id="IPR003439">
    <property type="entry name" value="ABC_transporter-like_ATP-bd"/>
</dbReference>
<comment type="subcellular location">
    <subcellularLocation>
        <location evidence="1">Cell membrane</location>
        <topology evidence="1">Peripheral membrane protein</topology>
    </subcellularLocation>
</comment>
<keyword evidence="3" id="KW-0813">Transport</keyword>
<organism evidence="9 10">
    <name type="scientific">Kitasatospora paracochleata</name>
    <dbReference type="NCBI Taxonomy" id="58354"/>
    <lineage>
        <taxon>Bacteria</taxon>
        <taxon>Bacillati</taxon>
        <taxon>Actinomycetota</taxon>
        <taxon>Actinomycetes</taxon>
        <taxon>Kitasatosporales</taxon>
        <taxon>Streptomycetaceae</taxon>
        <taxon>Kitasatospora</taxon>
    </lineage>
</organism>
<gene>
    <name evidence="9" type="ORF">FHR36_002302</name>
</gene>
<accession>A0ABT1IW91</accession>
<dbReference type="GO" id="GO:0005524">
    <property type="term" value="F:ATP binding"/>
    <property type="evidence" value="ECO:0007669"/>
    <property type="project" value="UniProtKB-KW"/>
</dbReference>